<dbReference type="CDD" id="cd11386">
    <property type="entry name" value="MCP_signal"/>
    <property type="match status" value="1"/>
</dbReference>
<evidence type="ECO:0000313" key="9">
    <source>
        <dbReference type="EMBL" id="MDQ0454816.1"/>
    </source>
</evidence>
<dbReference type="PRINTS" id="PR00260">
    <property type="entry name" value="CHEMTRNSDUCR"/>
</dbReference>
<organism evidence="9 10">
    <name type="scientific">Rhizobium paknamense</name>
    <dbReference type="NCBI Taxonomy" id="1206817"/>
    <lineage>
        <taxon>Bacteria</taxon>
        <taxon>Pseudomonadati</taxon>
        <taxon>Pseudomonadota</taxon>
        <taxon>Alphaproteobacteria</taxon>
        <taxon>Hyphomicrobiales</taxon>
        <taxon>Rhizobiaceae</taxon>
        <taxon>Rhizobium/Agrobacterium group</taxon>
        <taxon>Rhizobium</taxon>
    </lineage>
</organism>
<reference evidence="9 10" key="1">
    <citation type="submission" date="2023-07" db="EMBL/GenBank/DDBJ databases">
        <title>Genomic Encyclopedia of Type Strains, Phase IV (KMG-IV): sequencing the most valuable type-strain genomes for metagenomic binning, comparative biology and taxonomic classification.</title>
        <authorList>
            <person name="Goeker M."/>
        </authorList>
    </citation>
    <scope>NUCLEOTIDE SEQUENCE [LARGE SCALE GENOMIC DNA]</scope>
    <source>
        <strain evidence="9 10">DSM 100301</strain>
    </source>
</reference>
<dbReference type="SMART" id="SM00304">
    <property type="entry name" value="HAMP"/>
    <property type="match status" value="2"/>
</dbReference>
<accession>A0ABU0I998</accession>
<evidence type="ECO:0000256" key="3">
    <source>
        <dbReference type="PROSITE-ProRule" id="PRU00284"/>
    </source>
</evidence>
<feature type="transmembrane region" description="Helical" evidence="6">
    <location>
        <begin position="194"/>
        <end position="214"/>
    </location>
</feature>
<keyword evidence="3" id="KW-0807">Transducer</keyword>
<feature type="domain" description="HAMP" evidence="8">
    <location>
        <begin position="217"/>
        <end position="270"/>
    </location>
</feature>
<evidence type="ECO:0000256" key="2">
    <source>
        <dbReference type="ARBA" id="ARBA00029447"/>
    </source>
</evidence>
<feature type="domain" description="Methyl-accepting transducer" evidence="7">
    <location>
        <begin position="355"/>
        <end position="584"/>
    </location>
</feature>
<dbReference type="InterPro" id="IPR051310">
    <property type="entry name" value="MCP_chemotaxis"/>
</dbReference>
<evidence type="ECO:0000256" key="4">
    <source>
        <dbReference type="SAM" id="Coils"/>
    </source>
</evidence>
<keyword evidence="1" id="KW-0145">Chemotaxis</keyword>
<dbReference type="InterPro" id="IPR004090">
    <property type="entry name" value="Chemotax_Me-accpt_rcpt"/>
</dbReference>
<feature type="domain" description="HAMP" evidence="8">
    <location>
        <begin position="298"/>
        <end position="350"/>
    </location>
</feature>
<comment type="similarity">
    <text evidence="2">Belongs to the methyl-accepting chemotaxis (MCP) protein family.</text>
</comment>
<evidence type="ECO:0000256" key="6">
    <source>
        <dbReference type="SAM" id="Phobius"/>
    </source>
</evidence>
<gene>
    <name evidence="9" type="ORF">QO005_001143</name>
</gene>
<feature type="compositionally biased region" description="Low complexity" evidence="5">
    <location>
        <begin position="603"/>
        <end position="625"/>
    </location>
</feature>
<dbReference type="Pfam" id="PF00672">
    <property type="entry name" value="HAMP"/>
    <property type="match status" value="2"/>
</dbReference>
<comment type="caution">
    <text evidence="9">The sequence shown here is derived from an EMBL/GenBank/DDBJ whole genome shotgun (WGS) entry which is preliminary data.</text>
</comment>
<protein>
    <submittedName>
        <fullName evidence="9">Methyl-accepting chemotaxis protein</fullName>
    </submittedName>
</protein>
<feature type="coiled-coil region" evidence="4">
    <location>
        <begin position="265"/>
        <end position="292"/>
    </location>
</feature>
<feature type="region of interest" description="Disordered" evidence="5">
    <location>
        <begin position="597"/>
        <end position="661"/>
    </location>
</feature>
<evidence type="ECO:0000259" key="8">
    <source>
        <dbReference type="PROSITE" id="PS50885"/>
    </source>
</evidence>
<keyword evidence="4" id="KW-0175">Coiled coil</keyword>
<dbReference type="InterPro" id="IPR004089">
    <property type="entry name" value="MCPsignal_dom"/>
</dbReference>
<dbReference type="SUPFAM" id="SSF58104">
    <property type="entry name" value="Methyl-accepting chemotaxis protein (MCP) signaling domain"/>
    <property type="match status" value="1"/>
</dbReference>
<evidence type="ECO:0000259" key="7">
    <source>
        <dbReference type="PROSITE" id="PS50111"/>
    </source>
</evidence>
<dbReference type="EMBL" id="JAUSWH010000002">
    <property type="protein sequence ID" value="MDQ0454816.1"/>
    <property type="molecule type" value="Genomic_DNA"/>
</dbReference>
<dbReference type="Pfam" id="PF00015">
    <property type="entry name" value="MCPsignal"/>
    <property type="match status" value="1"/>
</dbReference>
<keyword evidence="6" id="KW-1133">Transmembrane helix</keyword>
<dbReference type="PROSITE" id="PS50111">
    <property type="entry name" value="CHEMOTAXIS_TRANSDUC_2"/>
    <property type="match status" value="1"/>
</dbReference>
<feature type="compositionally biased region" description="Low complexity" evidence="5">
    <location>
        <begin position="639"/>
        <end position="655"/>
    </location>
</feature>
<dbReference type="SMART" id="SM00283">
    <property type="entry name" value="MA"/>
    <property type="match status" value="1"/>
</dbReference>
<evidence type="ECO:0000313" key="10">
    <source>
        <dbReference type="Proteomes" id="UP001235269"/>
    </source>
</evidence>
<dbReference type="Proteomes" id="UP001235269">
    <property type="component" value="Unassembled WGS sequence"/>
</dbReference>
<keyword evidence="6" id="KW-0472">Membrane</keyword>
<dbReference type="Gene3D" id="1.10.287.950">
    <property type="entry name" value="Methyl-accepting chemotaxis protein"/>
    <property type="match status" value="1"/>
</dbReference>
<dbReference type="PANTHER" id="PTHR43531:SF11">
    <property type="entry name" value="METHYL-ACCEPTING CHEMOTAXIS PROTEIN 3"/>
    <property type="match status" value="1"/>
</dbReference>
<dbReference type="RefSeq" id="WP_307157012.1">
    <property type="nucleotide sequence ID" value="NZ_JAUSWH010000002.1"/>
</dbReference>
<name>A0ABU0I998_9HYPH</name>
<dbReference type="InterPro" id="IPR003660">
    <property type="entry name" value="HAMP_dom"/>
</dbReference>
<dbReference type="PANTHER" id="PTHR43531">
    <property type="entry name" value="PROTEIN ICFG"/>
    <property type="match status" value="1"/>
</dbReference>
<sequence length="661" mass="70223">MADVTKAAGLSVGSRLMTLGGAAVCGIAAMLAVGYYQSSQVDASLHRALMLKTKLETINELRLANGELTLAAMDTIIDRDEGSIQPERVKIITAAGSALTKAAPLVKEIAGEIGQPAIAATYEADSASLFREISVELKRLVETRAPEADYDRIDNVIDSAGTRLGDLLGNLSNAATLLVEQRVNEATDASSRSISYQLTIGLLAFLTVLALQFVHARSILNGLRGVRTSLRSIIDGDYETPINALERRDEIGDIARSAEIFRDSVKEKRKLEQEAEANLRLHENEVRERESATRAERDRMQAAVEALADGLNRLADGDLQVVIDKPFPQDMERLKSDFNQVTTRLKNVMSEISANSHSILANSVEMRVAADDLARRTEQQAASLEETSAALNQVTQTVRTSAERAEHASQMVEKAKDYAEESATVVGEAMSAMERIQSATGEIGKIINAIDEIAFQTNLLALNAGVEAARAGDAGKGFAVVAQEVRALAGRAADAARDIKTLVGKSNDEVLTGVDLVKAAGDALHRIGEDVLRINDHVKSIVTSAREQSVGLNEINSAVGQMDQVTQQNAAMVEETNAASHALAGDAENLGRLVGQFKTGSGAKPATAKPQPASAASAPKPSPAKQLMNKVAGAFSKGTATPARAATAAATAASTDHWEEF</sequence>
<keyword evidence="6" id="KW-0812">Transmembrane</keyword>
<proteinExistence type="inferred from homology"/>
<evidence type="ECO:0000256" key="1">
    <source>
        <dbReference type="ARBA" id="ARBA00022500"/>
    </source>
</evidence>
<feature type="coiled-coil region" evidence="4">
    <location>
        <begin position="331"/>
        <end position="394"/>
    </location>
</feature>
<feature type="transmembrane region" description="Helical" evidence="6">
    <location>
        <begin position="16"/>
        <end position="36"/>
    </location>
</feature>
<dbReference type="Gene3D" id="6.10.340.10">
    <property type="match status" value="1"/>
</dbReference>
<evidence type="ECO:0000256" key="5">
    <source>
        <dbReference type="SAM" id="MobiDB-lite"/>
    </source>
</evidence>
<keyword evidence="10" id="KW-1185">Reference proteome</keyword>
<dbReference type="SUPFAM" id="SSF158472">
    <property type="entry name" value="HAMP domain-like"/>
    <property type="match status" value="1"/>
</dbReference>
<dbReference type="PROSITE" id="PS50885">
    <property type="entry name" value="HAMP"/>
    <property type="match status" value="2"/>
</dbReference>